<proteinExistence type="predicted"/>
<evidence type="ECO:0000313" key="1">
    <source>
        <dbReference type="Proteomes" id="UP000095287"/>
    </source>
</evidence>
<dbReference type="WBParaSite" id="L893_g28525.t1">
    <property type="protein sequence ID" value="L893_g28525.t1"/>
    <property type="gene ID" value="L893_g28525"/>
</dbReference>
<reference evidence="2" key="1">
    <citation type="submission" date="2016-11" db="UniProtKB">
        <authorList>
            <consortium name="WormBaseParasite"/>
        </authorList>
    </citation>
    <scope>IDENTIFICATION</scope>
</reference>
<evidence type="ECO:0000313" key="2">
    <source>
        <dbReference type="WBParaSite" id="L893_g28525.t1"/>
    </source>
</evidence>
<protein>
    <submittedName>
        <fullName evidence="2">Uncharacterized protein</fullName>
    </submittedName>
</protein>
<sequence length="185" mass="19789">MTRHEGGGVTKGRVLGEASLGSILRGTEAVLAQGFSLVYDRFARSFFGQIRSAARQIVKGVRAVCFLSDHQPTTVVDGSGRRSDSFTEKYIFLSNKSESGYTHSSPSSQTLSHVDSSIFWANQFSFSLNPPCIKGANALITTTRRSSSTMFSLFSLSIAKHEGGSATKGRVLGEASLGSILRGAE</sequence>
<dbReference type="Proteomes" id="UP000095287">
    <property type="component" value="Unplaced"/>
</dbReference>
<keyword evidence="1" id="KW-1185">Reference proteome</keyword>
<organism evidence="1 2">
    <name type="scientific">Steinernema glaseri</name>
    <dbReference type="NCBI Taxonomy" id="37863"/>
    <lineage>
        <taxon>Eukaryota</taxon>
        <taxon>Metazoa</taxon>
        <taxon>Ecdysozoa</taxon>
        <taxon>Nematoda</taxon>
        <taxon>Chromadorea</taxon>
        <taxon>Rhabditida</taxon>
        <taxon>Tylenchina</taxon>
        <taxon>Panagrolaimomorpha</taxon>
        <taxon>Strongyloidoidea</taxon>
        <taxon>Steinernematidae</taxon>
        <taxon>Steinernema</taxon>
    </lineage>
</organism>
<dbReference type="AlphaFoldDB" id="A0A1I7ZP45"/>
<accession>A0A1I7ZP45</accession>
<name>A0A1I7ZP45_9BILA</name>